<dbReference type="Proteomes" id="UP000612680">
    <property type="component" value="Chromosome"/>
</dbReference>
<name>A0ABX7I6A1_9BACT</name>
<protein>
    <submittedName>
        <fullName evidence="1">Uncharacterized protein</fullName>
    </submittedName>
</protein>
<accession>A0ABX7I6A1</accession>
<proteinExistence type="predicted"/>
<sequence>MPWSKSHRYFFLKAEEAIQINKRFIEAAENLVKEGKVMSLRAAARAWYEHLSLQQPKERS</sequence>
<gene>
    <name evidence="1" type="ORF">HWI92_12310</name>
</gene>
<dbReference type="RefSeq" id="WP_204655396.1">
    <property type="nucleotide sequence ID" value="NZ_CP056775.1"/>
</dbReference>
<reference evidence="1 2" key="1">
    <citation type="submission" date="2020-06" db="EMBL/GenBank/DDBJ databases">
        <title>Dyadobacter sandarakinus sp. nov., isolated from the soil of the Arctic Yellow River Station.</title>
        <authorList>
            <person name="Zhang Y."/>
            <person name="Peng F."/>
        </authorList>
    </citation>
    <scope>NUCLEOTIDE SEQUENCE [LARGE SCALE GENOMIC DNA]</scope>
    <source>
        <strain evidence="1 2">Q3-56</strain>
    </source>
</reference>
<evidence type="ECO:0000313" key="1">
    <source>
        <dbReference type="EMBL" id="QRR01631.1"/>
    </source>
</evidence>
<keyword evidence="2" id="KW-1185">Reference proteome</keyword>
<organism evidence="1 2">
    <name type="scientific">Dyadobacter sandarakinus</name>
    <dbReference type="NCBI Taxonomy" id="2747268"/>
    <lineage>
        <taxon>Bacteria</taxon>
        <taxon>Pseudomonadati</taxon>
        <taxon>Bacteroidota</taxon>
        <taxon>Cytophagia</taxon>
        <taxon>Cytophagales</taxon>
        <taxon>Spirosomataceae</taxon>
        <taxon>Dyadobacter</taxon>
    </lineage>
</organism>
<evidence type="ECO:0000313" key="2">
    <source>
        <dbReference type="Proteomes" id="UP000612680"/>
    </source>
</evidence>
<dbReference type="EMBL" id="CP056775">
    <property type="protein sequence ID" value="QRR01631.1"/>
    <property type="molecule type" value="Genomic_DNA"/>
</dbReference>